<feature type="domain" description="4Fe-4S ferredoxin-type" evidence="4">
    <location>
        <begin position="214"/>
        <end position="237"/>
    </location>
</feature>
<dbReference type="InterPro" id="IPR029039">
    <property type="entry name" value="Flavoprotein-like_sf"/>
</dbReference>
<dbReference type="AlphaFoldDB" id="A0A9D1L853"/>
<dbReference type="PROSITE" id="PS51379">
    <property type="entry name" value="4FE4S_FER_2"/>
    <property type="match status" value="2"/>
</dbReference>
<dbReference type="InterPro" id="IPR017896">
    <property type="entry name" value="4Fe4S_Fe-S-bd"/>
</dbReference>
<feature type="domain" description="4Fe-4S ferredoxin-type" evidence="4">
    <location>
        <begin position="180"/>
        <end position="209"/>
    </location>
</feature>
<reference evidence="5" key="2">
    <citation type="journal article" date="2021" name="PeerJ">
        <title>Extensive microbial diversity within the chicken gut microbiome revealed by metagenomics and culture.</title>
        <authorList>
            <person name="Gilroy R."/>
            <person name="Ravi A."/>
            <person name="Getino M."/>
            <person name="Pursley I."/>
            <person name="Horton D.L."/>
            <person name="Alikhan N.F."/>
            <person name="Baker D."/>
            <person name="Gharbi K."/>
            <person name="Hall N."/>
            <person name="Watson M."/>
            <person name="Adriaenssens E.M."/>
            <person name="Foster-Nyarko E."/>
            <person name="Jarju S."/>
            <person name="Secka A."/>
            <person name="Antonio M."/>
            <person name="Oren A."/>
            <person name="Chaudhuri R.R."/>
            <person name="La Ragione R."/>
            <person name="Hildebrand F."/>
            <person name="Pallen M.J."/>
        </authorList>
    </citation>
    <scope>NUCLEOTIDE SEQUENCE</scope>
    <source>
        <strain evidence="5">11300</strain>
    </source>
</reference>
<evidence type="ECO:0000259" key="4">
    <source>
        <dbReference type="PROSITE" id="PS51379"/>
    </source>
</evidence>
<keyword evidence="2" id="KW-0408">Iron</keyword>
<dbReference type="InterPro" id="IPR047964">
    <property type="entry name" value="EFR1-like"/>
</dbReference>
<gene>
    <name evidence="5" type="ORF">IAD16_00410</name>
</gene>
<evidence type="ECO:0000313" key="5">
    <source>
        <dbReference type="EMBL" id="HIU26827.1"/>
    </source>
</evidence>
<protein>
    <submittedName>
        <fullName evidence="5">EFR1 family ferrodoxin</fullName>
    </submittedName>
</protein>
<evidence type="ECO:0000256" key="1">
    <source>
        <dbReference type="ARBA" id="ARBA00022723"/>
    </source>
</evidence>
<dbReference type="Proteomes" id="UP000824091">
    <property type="component" value="Unassembled WGS sequence"/>
</dbReference>
<comment type="caution">
    <text evidence="5">The sequence shown here is derived from an EMBL/GenBank/DDBJ whole genome shotgun (WGS) entry which is preliminary data.</text>
</comment>
<evidence type="ECO:0000256" key="2">
    <source>
        <dbReference type="ARBA" id="ARBA00023004"/>
    </source>
</evidence>
<dbReference type="GO" id="GO:0046872">
    <property type="term" value="F:metal ion binding"/>
    <property type="evidence" value="ECO:0007669"/>
    <property type="project" value="UniProtKB-KW"/>
</dbReference>
<dbReference type="SUPFAM" id="SSF52218">
    <property type="entry name" value="Flavoproteins"/>
    <property type="match status" value="1"/>
</dbReference>
<keyword evidence="3" id="KW-0411">Iron-sulfur</keyword>
<keyword evidence="1" id="KW-0479">Metal-binding</keyword>
<evidence type="ECO:0000256" key="3">
    <source>
        <dbReference type="ARBA" id="ARBA00023014"/>
    </source>
</evidence>
<dbReference type="Gene3D" id="3.30.70.20">
    <property type="match status" value="1"/>
</dbReference>
<organism evidence="5 6">
    <name type="scientific">Candidatus Fimisoma avicola</name>
    <dbReference type="NCBI Taxonomy" id="2840826"/>
    <lineage>
        <taxon>Bacteria</taxon>
        <taxon>Bacillati</taxon>
        <taxon>Bacillota</taxon>
        <taxon>Clostridia</taxon>
        <taxon>Eubacteriales</taxon>
        <taxon>Candidatus Fimisoma</taxon>
    </lineage>
</organism>
<name>A0A9D1L853_9FIRM</name>
<dbReference type="InterPro" id="IPR017900">
    <property type="entry name" value="4Fe4S_Fe_S_CS"/>
</dbReference>
<reference evidence="5" key="1">
    <citation type="submission" date="2020-10" db="EMBL/GenBank/DDBJ databases">
        <authorList>
            <person name="Gilroy R."/>
        </authorList>
    </citation>
    <scope>NUCLEOTIDE SEQUENCE</scope>
    <source>
        <strain evidence="5">11300</strain>
    </source>
</reference>
<dbReference type="PROSITE" id="PS00198">
    <property type="entry name" value="4FE4S_FER_1"/>
    <property type="match status" value="2"/>
</dbReference>
<accession>A0A9D1L853</accession>
<proteinExistence type="predicted"/>
<evidence type="ECO:0000313" key="6">
    <source>
        <dbReference type="Proteomes" id="UP000824091"/>
    </source>
</evidence>
<dbReference type="GO" id="GO:0051536">
    <property type="term" value="F:iron-sulfur cluster binding"/>
    <property type="evidence" value="ECO:0007669"/>
    <property type="project" value="UniProtKB-KW"/>
</dbReference>
<dbReference type="NCBIfam" id="NF038196">
    <property type="entry name" value="ferrodoxin_EFR1"/>
    <property type="match status" value="1"/>
</dbReference>
<dbReference type="SUPFAM" id="SSF54862">
    <property type="entry name" value="4Fe-4S ferredoxins"/>
    <property type="match status" value="1"/>
</dbReference>
<dbReference type="Gene3D" id="3.40.50.360">
    <property type="match status" value="1"/>
</dbReference>
<dbReference type="Pfam" id="PF13237">
    <property type="entry name" value="Fer4_10"/>
    <property type="match status" value="1"/>
</dbReference>
<dbReference type="EMBL" id="DVMO01000006">
    <property type="protein sequence ID" value="HIU26827.1"/>
    <property type="molecule type" value="Genomic_DNA"/>
</dbReference>
<sequence length="248" mass="27288">MILYFTGTGNSRHLAAMLPQLIGDEDIMDMTAMIKSGQTGDFHSEKPFIFVMPTYAWRMPRIASEFIERSSFSGTDRAYFILTCGSSSGNAAKYAARLCRDKGFDFCGCIGIRMPENYVAMFSVPDEETSARLIGAAERRLRAAAAKISAGEKLMQKSSLLGAIESSIVNVLFYKFAVNAKGFRTTDGCTGCGLCRQVCPTNNIAIVNGRPKWSDNCTHCMACICRCPAEAIEYGRASVGKRRYYLDD</sequence>